<dbReference type="PATRIC" id="fig|470.1369.peg.3759"/>
<name>A0A090BAK5_ACIBA</name>
<evidence type="ECO:0000313" key="6">
    <source>
        <dbReference type="EMBL" id="OWK66034.1"/>
    </source>
</evidence>
<gene>
    <name evidence="3" type="ORF">AUO97_08105</name>
    <name evidence="6" type="ORF">CBE85_13615</name>
    <name evidence="7" type="ORF">CPI82_18575</name>
    <name evidence="9" type="ORF">FJU42_13920</name>
    <name evidence="5" type="ORF">G3N53_18680</name>
    <name evidence="8" type="ORF">J6E47_20175</name>
    <name evidence="4" type="ORF">LV35_03591</name>
</gene>
<evidence type="ECO:0000313" key="8">
    <source>
        <dbReference type="EMBL" id="QTK45499.1"/>
    </source>
</evidence>
<dbReference type="Proteomes" id="UP000664966">
    <property type="component" value="Plasmid p1KSK6"/>
</dbReference>
<dbReference type="AlphaFoldDB" id="A0A090BAK5"/>
<dbReference type="EMBL" id="NGKM01000014">
    <property type="protein sequence ID" value="OWK66034.1"/>
    <property type="molecule type" value="Genomic_DNA"/>
</dbReference>
<evidence type="ECO:0000313" key="4">
    <source>
        <dbReference type="EMBL" id="KZA11682.1"/>
    </source>
</evidence>
<dbReference type="EMBL" id="CP018664">
    <property type="protein sequence ID" value="APP30775.1"/>
    <property type="molecule type" value="Genomic_DNA"/>
</dbReference>
<keyword evidence="2" id="KW-0614">Plasmid</keyword>
<dbReference type="RefSeq" id="WP_000608872.1">
    <property type="nucleotide sequence ID" value="NZ_AP014650.1"/>
</dbReference>
<reference evidence="6 12" key="6">
    <citation type="submission" date="2017-05" db="EMBL/GenBank/DDBJ databases">
        <title>Draft genome sequence of MDR A. baumannii AB360.</title>
        <authorList>
            <person name="Wareham D.W."/>
            <person name="Bean D.C."/>
        </authorList>
    </citation>
    <scope>NUCLEOTIDE SEQUENCE [LARGE SCALE GENOMIC DNA]</scope>
    <source>
        <strain evidence="6 12">AB360</strain>
    </source>
</reference>
<reference evidence="5 15" key="9">
    <citation type="submission" date="2020-02" db="EMBL/GenBank/DDBJ databases">
        <title>Whole genome shot-gun sequencing of clinical Carbapenem resistant A. baumannii.</title>
        <authorList>
            <person name="Veeraraghavan B."/>
            <person name="Mathur P."/>
            <person name="Vijayakumar S."/>
            <person name="Vasudevan K."/>
            <person name="Lincy M."/>
            <person name="Kirubananthan A."/>
        </authorList>
    </citation>
    <scope>NUCLEOTIDE SEQUENCE [LARGE SCALE GENOMIC DNA]</scope>
    <source>
        <strain evidence="5 15">SP816</strain>
    </source>
</reference>
<dbReference type="Proteomes" id="UP000072389">
    <property type="component" value="Chromosome"/>
</dbReference>
<dbReference type="Proteomes" id="UP000076296">
    <property type="component" value="Unassembled WGS sequence"/>
</dbReference>
<reference evidence="4 11" key="4">
    <citation type="submission" date="2016-01" db="EMBL/GenBank/DDBJ databases">
        <title>Draft sequences of Acinetobacter baumannii isolates from wounded military personnel.</title>
        <authorList>
            <person name="Arivett B.A."/>
            <person name="Fiester S.E."/>
            <person name="Ream D.C."/>
            <person name="Actis L.A."/>
        </authorList>
    </citation>
    <scope>NUCLEOTIDE SEQUENCE [LARGE SCALE GENOMIC DNA]</scope>
    <source>
        <strain evidence="4 11">AB2828</strain>
    </source>
</reference>
<evidence type="ECO:0000313" key="14">
    <source>
        <dbReference type="Proteomes" id="UP000315888"/>
    </source>
</evidence>
<dbReference type="EMBL" id="VHGY01000036">
    <property type="protein sequence ID" value="TPU62358.1"/>
    <property type="molecule type" value="Genomic_DNA"/>
</dbReference>
<reference evidence="9 14" key="8">
    <citation type="submission" date="2019-06" db="EMBL/GenBank/DDBJ databases">
        <title>A Diverse Panel of Clinical Acinetobacter baumannii for Research Use.</title>
        <authorList>
            <person name="Mcgann P."/>
            <person name="Snesrud E."/>
            <person name="Galac M.R."/>
        </authorList>
    </citation>
    <scope>NUCLEOTIDE SEQUENCE [LARGE SCALE GENOMIC DNA]</scope>
    <source>
        <strain evidence="9 14">MRSN14237</strain>
    </source>
</reference>
<dbReference type="EMBL" id="CP072271">
    <property type="protein sequence ID" value="QTK45499.1"/>
    <property type="molecule type" value="Genomic_DNA"/>
</dbReference>
<accession>A0A090BAK5</accession>
<evidence type="ECO:0000313" key="5">
    <source>
        <dbReference type="EMBL" id="NDW43098.1"/>
    </source>
</evidence>
<proteinExistence type="predicted"/>
<evidence type="ECO:0000313" key="12">
    <source>
        <dbReference type="Proteomes" id="UP000197394"/>
    </source>
</evidence>
<dbReference type="SMART" id="SM00507">
    <property type="entry name" value="HNHc"/>
    <property type="match status" value="1"/>
</dbReference>
<reference evidence="2" key="2">
    <citation type="submission" date="2015-09" db="EMBL/GenBank/DDBJ databases">
        <title>Conjugative plasmids carrying the sulphonamide resistance gene sul2.</title>
        <authorList>
            <person name="Hamidian M."/>
            <person name="Holt K.E."/>
            <person name="Pickard D."/>
            <person name="Hall R.M."/>
        </authorList>
    </citation>
    <scope>NUCLEOTIDE SEQUENCE</scope>
    <source>
        <strain evidence="2">D4</strain>
        <plasmid evidence="2">pD4</plasmid>
    </source>
</reference>
<dbReference type="InterPro" id="IPR003615">
    <property type="entry name" value="HNH_nuc"/>
</dbReference>
<dbReference type="EMBL" id="KT779035">
    <property type="protein sequence ID" value="ALG88358.1"/>
    <property type="molecule type" value="Genomic_DNA"/>
</dbReference>
<dbReference type="EMBL" id="LRDT01000048">
    <property type="protein sequence ID" value="KZA11682.1"/>
    <property type="molecule type" value="Genomic_DNA"/>
</dbReference>
<evidence type="ECO:0000313" key="13">
    <source>
        <dbReference type="Proteomes" id="UP000223291"/>
    </source>
</evidence>
<feature type="domain" description="HNH nuclease" evidence="1">
    <location>
        <begin position="25"/>
        <end position="73"/>
    </location>
</feature>
<evidence type="ECO:0000313" key="16">
    <source>
        <dbReference type="Proteomes" id="UP000664966"/>
    </source>
</evidence>
<geneLocation type="plasmid" evidence="2">
    <name>pD4</name>
</geneLocation>
<organism evidence="9 14">
    <name type="scientific">Acinetobacter baumannii</name>
    <dbReference type="NCBI Taxonomy" id="470"/>
    <lineage>
        <taxon>Bacteria</taxon>
        <taxon>Pseudomonadati</taxon>
        <taxon>Pseudomonadota</taxon>
        <taxon>Gammaproteobacteria</taxon>
        <taxon>Moraxellales</taxon>
        <taxon>Moraxellaceae</taxon>
        <taxon>Acinetobacter</taxon>
        <taxon>Acinetobacter calcoaceticus/baumannii complex</taxon>
    </lineage>
</organism>
<geneLocation type="plasmid" evidence="8 16">
    <name>p1KSK6</name>
</geneLocation>
<protein>
    <submittedName>
        <fullName evidence="2">Putative type IV secretion protein</fullName>
    </submittedName>
    <submittedName>
        <fullName evidence="9">Type VI secretion protein</fullName>
    </submittedName>
</protein>
<reference evidence="8" key="10">
    <citation type="submission" date="2021-03" db="EMBL/GenBank/DDBJ databases">
        <title>Complete genome sequencing of Acinetobacter baumannii.</title>
        <authorList>
            <person name="Yadav B."/>
            <person name="Makwana N."/>
            <person name="Kharat A.S."/>
            <person name="Veeraraghavan B."/>
            <person name="Vijayakumar S."/>
            <person name="Priya M."/>
        </authorList>
    </citation>
    <scope>NUCLEOTIDE SEQUENCE</scope>
    <source>
        <strain evidence="8">KSK6</strain>
        <plasmid evidence="8">p1KSK6</plasmid>
    </source>
</reference>
<dbReference type="Proteomes" id="UP000197394">
    <property type="component" value="Unassembled WGS sequence"/>
</dbReference>
<dbReference type="Proteomes" id="UP000315888">
    <property type="component" value="Unassembled WGS sequence"/>
</dbReference>
<dbReference type="EMBL" id="JAAGTY010000037">
    <property type="protein sequence ID" value="NDW43098.1"/>
    <property type="molecule type" value="Genomic_DNA"/>
</dbReference>
<evidence type="ECO:0000313" key="7">
    <source>
        <dbReference type="EMBL" id="PHQ01246.1"/>
    </source>
</evidence>
<dbReference type="Proteomes" id="UP000223291">
    <property type="component" value="Unassembled WGS sequence"/>
</dbReference>
<evidence type="ECO:0000313" key="3">
    <source>
        <dbReference type="EMBL" id="APP30775.1"/>
    </source>
</evidence>
<evidence type="ECO:0000313" key="11">
    <source>
        <dbReference type="Proteomes" id="UP000076296"/>
    </source>
</evidence>
<reference evidence="3 10" key="1">
    <citation type="journal article" date="2014" name="Antimicrob. Agents Chemother.">
        <title>Triclosan can select for an AdeIJK-overexpressing mutant of Acinetobacter baumannii ATCC 17978 that displays reduced susceptibility to multiple antibiotics.</title>
        <authorList>
            <person name="Fernando D.M."/>
            <person name="Xu W."/>
            <person name="Loewen P.C."/>
            <person name="Zhanel G.G."/>
            <person name="Kumar A."/>
        </authorList>
    </citation>
    <scope>NUCLEOTIDE SEQUENCE [LARGE SCALE GENOMIC DNA]</scope>
    <source>
        <strain evidence="10">ATCC 17978</strain>
        <strain evidence="3">ATCC 17978-VU</strain>
    </source>
</reference>
<evidence type="ECO:0000259" key="1">
    <source>
        <dbReference type="SMART" id="SM00507"/>
    </source>
</evidence>
<sequence>MINKSIQLDTIGDTEKFLHALKIDSSSFFKKHDHRCYFCDFRDLRFLEVHHLDGNHNNNNESNLVPACTLCHRAHHLAWVLTDRSGLLGICHELDQIRINHLQRFVLVLANHPDPKLKAFFIKGGMFQTVLDNIAMEYYRPDVDEKTIRESIDSEFPQATIDLKESLFTDRINAIYVRQSLSSNDGLERLIYAINEVKQSNKTIAPNAFFPFVLLYNQNIFSKEQIDYYLSLDEFNPEKWTQLFEEQLLKAG</sequence>
<dbReference type="Proteomes" id="UP000470018">
    <property type="component" value="Unassembled WGS sequence"/>
</dbReference>
<evidence type="ECO:0000313" key="2">
    <source>
        <dbReference type="EMBL" id="ALG88358.1"/>
    </source>
</evidence>
<evidence type="ECO:0000313" key="15">
    <source>
        <dbReference type="Proteomes" id="UP000470018"/>
    </source>
</evidence>
<evidence type="ECO:0000313" key="9">
    <source>
        <dbReference type="EMBL" id="TPU62358.1"/>
    </source>
</evidence>
<evidence type="ECO:0000313" key="10">
    <source>
        <dbReference type="Proteomes" id="UP000072389"/>
    </source>
</evidence>
<reference evidence="7 13" key="7">
    <citation type="submission" date="2017-09" db="EMBL/GenBank/DDBJ databases">
        <title>Draft genome of Acinetobacter baumannii strain I43, a mercury resistant bacteria.</title>
        <authorList>
            <person name="Siqueira K.A."/>
            <person name="Mello I.S."/>
            <person name="Mendes T.A."/>
            <person name="Soares M.A."/>
        </authorList>
    </citation>
    <scope>NUCLEOTIDE SEQUENCE [LARGE SCALE GENOMIC DNA]</scope>
    <source>
        <strain evidence="7 13">I43</strain>
    </source>
</reference>
<dbReference type="EMBL" id="NXDV01000022">
    <property type="protein sequence ID" value="PHQ01246.1"/>
    <property type="molecule type" value="Genomic_DNA"/>
</dbReference>
<reference evidence="3" key="3">
    <citation type="submission" date="2015-12" db="EMBL/GenBank/DDBJ databases">
        <authorList>
            <person name="Singh M.K."/>
            <person name="Fernando D.M."/>
            <person name="Kumar A."/>
        </authorList>
    </citation>
    <scope>NUCLEOTIDE SEQUENCE</scope>
    <source>
        <strain evidence="3">ATCC 17978-VU</strain>
    </source>
</reference>
<reference evidence="3" key="5">
    <citation type="submission" date="2016-12" db="EMBL/GenBank/DDBJ databases">
        <authorList>
            <person name="Singh M."/>
            <person name="Fernando D."/>
            <person name="Kumar A."/>
        </authorList>
    </citation>
    <scope>NUCLEOTIDE SEQUENCE</scope>
    <source>
        <strain evidence="3">ATCC 17978-VU</strain>
    </source>
</reference>